<protein>
    <submittedName>
        <fullName evidence="7">GABA permease-like protein</fullName>
    </submittedName>
</protein>
<proteinExistence type="predicted"/>
<keyword evidence="8" id="KW-1185">Reference proteome</keyword>
<evidence type="ECO:0000256" key="1">
    <source>
        <dbReference type="ARBA" id="ARBA00004141"/>
    </source>
</evidence>
<sequence>MVEDERQQERKVDSLGCNEHDLQDMIRMGKQQQFRRIFRQFSLVCFAAISMATWEFILIANDAGLMDGGRGGFFWTYMFTCVGFFTICASIAEMSSISPTAGGQYHWVSEFAAPAWQQPLSYFAGWITTLCWQAAVASSPYTVGGLIQAIIGVLDPDYGFDRWHGFLLAVACTCFTSTINIYGANLLPAMQNIVFTLHVFAFIAIVAIMWILGPHVDGSSAMNTFENLGGWGSIATAAMIGQISSIYVLGATDAAAHMAEEVRDASVVVPRAIMNTLYINAALGVVMLVTINFCLPNVGDAIGHPSGYAFIYILEYSLPTSGIVGIIGILIALIVANCLSNQASTARTTFAFARDEGLPFSKWIAHVHEGTRMPVNAIVLSSGITIALNALYLVSTAAFDAMLSLYGSAQLFSFTLAIACFAHRRITKPQTIKSARWSLGRWGLPINIAAVVYTLFAFFWTFWPESVPKSAEDMNWVSVIFVGVVLLSIAFFLTTAKGVFKGPVRTIKEA</sequence>
<dbReference type="InterPro" id="IPR002293">
    <property type="entry name" value="AA/rel_permease1"/>
</dbReference>
<feature type="transmembrane region" description="Helical" evidence="6">
    <location>
        <begin position="442"/>
        <end position="463"/>
    </location>
</feature>
<name>A0A6A6GEQ1_9PEZI</name>
<accession>A0A6A6GEQ1</accession>
<evidence type="ECO:0000256" key="4">
    <source>
        <dbReference type="ARBA" id="ARBA00022989"/>
    </source>
</evidence>
<evidence type="ECO:0000256" key="5">
    <source>
        <dbReference type="ARBA" id="ARBA00023136"/>
    </source>
</evidence>
<feature type="transmembrane region" description="Helical" evidence="6">
    <location>
        <begin position="163"/>
        <end position="182"/>
    </location>
</feature>
<dbReference type="AlphaFoldDB" id="A0A6A6GEQ1"/>
<keyword evidence="2" id="KW-0813">Transport</keyword>
<dbReference type="PANTHER" id="PTHR45649">
    <property type="entry name" value="AMINO-ACID PERMEASE BAT1"/>
    <property type="match status" value="1"/>
</dbReference>
<keyword evidence="5 6" id="KW-0472">Membrane</keyword>
<feature type="transmembrane region" description="Helical" evidence="6">
    <location>
        <begin position="375"/>
        <end position="395"/>
    </location>
</feature>
<dbReference type="Proteomes" id="UP000799538">
    <property type="component" value="Unassembled WGS sequence"/>
</dbReference>
<evidence type="ECO:0000256" key="6">
    <source>
        <dbReference type="SAM" id="Phobius"/>
    </source>
</evidence>
<comment type="subcellular location">
    <subcellularLocation>
        <location evidence="1">Membrane</location>
        <topology evidence="1">Multi-pass membrane protein</topology>
    </subcellularLocation>
</comment>
<dbReference type="PANTHER" id="PTHR45649:SF4">
    <property type="entry name" value="TRANSPORTER, PUTATIVE (EUROFUNG)-RELATED"/>
    <property type="match status" value="1"/>
</dbReference>
<dbReference type="EMBL" id="ML992505">
    <property type="protein sequence ID" value="KAF2224202.1"/>
    <property type="molecule type" value="Genomic_DNA"/>
</dbReference>
<dbReference type="GO" id="GO:0022857">
    <property type="term" value="F:transmembrane transporter activity"/>
    <property type="evidence" value="ECO:0007669"/>
    <property type="project" value="InterPro"/>
</dbReference>
<feature type="transmembrane region" description="Helical" evidence="6">
    <location>
        <begin position="130"/>
        <end position="151"/>
    </location>
</feature>
<dbReference type="OrthoDB" id="3257095at2759"/>
<feature type="transmembrane region" description="Helical" evidence="6">
    <location>
        <begin position="401"/>
        <end position="422"/>
    </location>
</feature>
<reference evidence="8" key="1">
    <citation type="journal article" date="2020" name="Stud. Mycol.">
        <title>101 Dothideomycetes genomes: A test case for predicting lifestyles and emergence of pathogens.</title>
        <authorList>
            <person name="Haridas S."/>
            <person name="Albert R."/>
            <person name="Binder M."/>
            <person name="Bloem J."/>
            <person name="LaButti K."/>
            <person name="Salamov A."/>
            <person name="Andreopoulos B."/>
            <person name="Baker S."/>
            <person name="Barry K."/>
            <person name="Bills G."/>
            <person name="Bluhm B."/>
            <person name="Cannon C."/>
            <person name="Castanera R."/>
            <person name="Culley D."/>
            <person name="Daum C."/>
            <person name="Ezra D."/>
            <person name="Gonzalez J."/>
            <person name="Henrissat B."/>
            <person name="Kuo A."/>
            <person name="Liang C."/>
            <person name="Lipzen A."/>
            <person name="Lutzoni F."/>
            <person name="Magnuson J."/>
            <person name="Mondo S."/>
            <person name="Nolan M."/>
            <person name="Ohm R."/>
            <person name="Pangilinan J."/>
            <person name="Park H.-J."/>
            <person name="Ramirez L."/>
            <person name="Alfaro M."/>
            <person name="Sun H."/>
            <person name="Tritt A."/>
            <person name="Yoshinaga Y."/>
            <person name="Zwiers L.-H."/>
            <person name="Turgeon B."/>
            <person name="Goodwin S."/>
            <person name="Spatafora J."/>
            <person name="Crous P."/>
            <person name="Grigoriev I."/>
        </authorList>
    </citation>
    <scope>NUCLEOTIDE SEQUENCE [LARGE SCALE GENOMIC DNA]</scope>
    <source>
        <strain evidence="8">CECT 20119</strain>
    </source>
</reference>
<keyword evidence="3 6" id="KW-0812">Transmembrane</keyword>
<feature type="transmembrane region" description="Helical" evidence="6">
    <location>
        <begin position="277"/>
        <end position="298"/>
    </location>
</feature>
<keyword evidence="4 6" id="KW-1133">Transmembrane helix</keyword>
<feature type="transmembrane region" description="Helical" evidence="6">
    <location>
        <begin position="233"/>
        <end position="256"/>
    </location>
</feature>
<dbReference type="Pfam" id="PF13520">
    <property type="entry name" value="AA_permease_2"/>
    <property type="match status" value="1"/>
</dbReference>
<evidence type="ECO:0000256" key="3">
    <source>
        <dbReference type="ARBA" id="ARBA00022692"/>
    </source>
</evidence>
<evidence type="ECO:0000313" key="8">
    <source>
        <dbReference type="Proteomes" id="UP000799538"/>
    </source>
</evidence>
<evidence type="ECO:0000256" key="2">
    <source>
        <dbReference type="ARBA" id="ARBA00022448"/>
    </source>
</evidence>
<organism evidence="7 8">
    <name type="scientific">Elsinoe ampelina</name>
    <dbReference type="NCBI Taxonomy" id="302913"/>
    <lineage>
        <taxon>Eukaryota</taxon>
        <taxon>Fungi</taxon>
        <taxon>Dikarya</taxon>
        <taxon>Ascomycota</taxon>
        <taxon>Pezizomycotina</taxon>
        <taxon>Dothideomycetes</taxon>
        <taxon>Dothideomycetidae</taxon>
        <taxon>Myriangiales</taxon>
        <taxon>Elsinoaceae</taxon>
        <taxon>Elsinoe</taxon>
    </lineage>
</organism>
<feature type="transmembrane region" description="Helical" evidence="6">
    <location>
        <begin position="72"/>
        <end position="92"/>
    </location>
</feature>
<dbReference type="GO" id="GO:0016020">
    <property type="term" value="C:membrane"/>
    <property type="evidence" value="ECO:0007669"/>
    <property type="project" value="UniProtKB-SubCell"/>
</dbReference>
<feature type="transmembrane region" description="Helical" evidence="6">
    <location>
        <begin position="194"/>
        <end position="213"/>
    </location>
</feature>
<feature type="transmembrane region" description="Helical" evidence="6">
    <location>
        <begin position="37"/>
        <end position="60"/>
    </location>
</feature>
<gene>
    <name evidence="7" type="ORF">BDZ85DRAFT_295286</name>
</gene>
<evidence type="ECO:0000313" key="7">
    <source>
        <dbReference type="EMBL" id="KAF2224202.1"/>
    </source>
</evidence>
<feature type="transmembrane region" description="Helical" evidence="6">
    <location>
        <begin position="475"/>
        <end position="496"/>
    </location>
</feature>
<dbReference type="Gene3D" id="1.20.1740.10">
    <property type="entry name" value="Amino acid/polyamine transporter I"/>
    <property type="match status" value="1"/>
</dbReference>
<dbReference type="PIRSF" id="PIRSF006060">
    <property type="entry name" value="AA_transporter"/>
    <property type="match status" value="1"/>
</dbReference>
<feature type="transmembrane region" description="Helical" evidence="6">
    <location>
        <begin position="318"/>
        <end position="339"/>
    </location>
</feature>